<evidence type="ECO:0000256" key="1">
    <source>
        <dbReference type="SAM" id="SignalP"/>
    </source>
</evidence>
<accession>A0ABT3AB65</accession>
<dbReference type="Gene3D" id="3.30.70.2970">
    <property type="entry name" value="Protein of unknown function (DUF541), domain 2"/>
    <property type="match status" value="1"/>
</dbReference>
<dbReference type="PANTHER" id="PTHR34387">
    <property type="entry name" value="SLR1258 PROTEIN"/>
    <property type="match status" value="1"/>
</dbReference>
<dbReference type="EMBL" id="JAOWKX010000008">
    <property type="protein sequence ID" value="MCV2885919.1"/>
    <property type="molecule type" value="Genomic_DNA"/>
</dbReference>
<reference evidence="2 3" key="1">
    <citation type="submission" date="2022-10" db="EMBL/GenBank/DDBJ databases">
        <title>Aestuariibacter sp. AA17 isolated from Montipora capitata coral fragment.</title>
        <authorList>
            <person name="Emsley S.A."/>
            <person name="Pfannmuller K.M."/>
            <person name="Loughran R.M."/>
            <person name="Shlafstein M."/>
            <person name="Papke E."/>
            <person name="Saw J.H."/>
            <person name="Ushijima B."/>
            <person name="Videau P."/>
        </authorList>
    </citation>
    <scope>NUCLEOTIDE SEQUENCE [LARGE SCALE GENOMIC DNA]</scope>
    <source>
        <strain evidence="2 3">AA17</strain>
    </source>
</reference>
<protein>
    <submittedName>
        <fullName evidence="2">SIMPL domain-containing protein</fullName>
    </submittedName>
</protein>
<feature type="chain" id="PRO_5046861476" evidence="1">
    <location>
        <begin position="23"/>
        <end position="228"/>
    </location>
</feature>
<dbReference type="PANTHER" id="PTHR34387:SF1">
    <property type="entry name" value="PERIPLASMIC IMMUNOGENIC PROTEIN"/>
    <property type="match status" value="1"/>
</dbReference>
<gene>
    <name evidence="2" type="ORF">OE749_14565</name>
</gene>
<feature type="signal peptide" evidence="1">
    <location>
        <begin position="1"/>
        <end position="22"/>
    </location>
</feature>
<dbReference type="InterPro" id="IPR007497">
    <property type="entry name" value="SIMPL/DUF541"/>
</dbReference>
<dbReference type="Pfam" id="PF04402">
    <property type="entry name" value="SIMPL"/>
    <property type="match status" value="1"/>
</dbReference>
<organism evidence="2 3">
    <name type="scientific">Fluctibacter corallii</name>
    <dbReference type="NCBI Taxonomy" id="2984329"/>
    <lineage>
        <taxon>Bacteria</taxon>
        <taxon>Pseudomonadati</taxon>
        <taxon>Pseudomonadota</taxon>
        <taxon>Gammaproteobacteria</taxon>
        <taxon>Alteromonadales</taxon>
        <taxon>Alteromonadaceae</taxon>
        <taxon>Fluctibacter</taxon>
    </lineage>
</organism>
<name>A0ABT3AB65_9ALTE</name>
<comment type="caution">
    <text evidence="2">The sequence shown here is derived from an EMBL/GenBank/DDBJ whole genome shotgun (WGS) entry which is preliminary data.</text>
</comment>
<evidence type="ECO:0000313" key="2">
    <source>
        <dbReference type="EMBL" id="MCV2885919.1"/>
    </source>
</evidence>
<dbReference type="InterPro" id="IPR052022">
    <property type="entry name" value="26kDa_periplasmic_antigen"/>
</dbReference>
<dbReference type="Gene3D" id="3.30.110.170">
    <property type="entry name" value="Protein of unknown function (DUF541), domain 1"/>
    <property type="match status" value="1"/>
</dbReference>
<evidence type="ECO:0000313" key="3">
    <source>
        <dbReference type="Proteomes" id="UP001652504"/>
    </source>
</evidence>
<keyword evidence="1" id="KW-0732">Signal</keyword>
<sequence length="228" mass="25380">MKYAAFLCFLIGLLTASSGLQADTLDNKYIRVSGAGSVASPPTGIQLTLGFEEKGNTAEKLYTQLGLAHNQVIDYLKDLGIEPNDMQSTQIQFRPVYRYENNRQVHEGFMVSQSLQITMQDLSEFPRVIDGVIRRGVARIENFSYQNTHTERDYMRALALAVDNAKARATRLAKEANVTLGEVIRIEESSSYTPMPEMRMMKAQADMPQLMQGAVESGANVTVTFAIK</sequence>
<proteinExistence type="predicted"/>
<dbReference type="Proteomes" id="UP001652504">
    <property type="component" value="Unassembled WGS sequence"/>
</dbReference>
<keyword evidence="3" id="KW-1185">Reference proteome</keyword>
<dbReference type="RefSeq" id="WP_263713211.1">
    <property type="nucleotide sequence ID" value="NZ_JAOWKX010000008.1"/>
</dbReference>